<evidence type="ECO:0000313" key="3">
    <source>
        <dbReference type="EMBL" id="KAK9710085.1"/>
    </source>
</evidence>
<feature type="domain" description="DUF4817" evidence="2">
    <location>
        <begin position="7"/>
        <end position="55"/>
    </location>
</feature>
<name>A0AAW1JZC6_POPJA</name>
<dbReference type="GO" id="GO:0003676">
    <property type="term" value="F:nucleic acid binding"/>
    <property type="evidence" value="ECO:0007669"/>
    <property type="project" value="InterPro"/>
</dbReference>
<gene>
    <name evidence="3" type="ORF">QE152_g26210</name>
</gene>
<protein>
    <submittedName>
        <fullName evidence="3">Helix-turn-helix domain (DUF4817)</fullName>
    </submittedName>
</protein>
<dbReference type="Pfam" id="PF16087">
    <property type="entry name" value="DUF4817"/>
    <property type="match status" value="1"/>
</dbReference>
<feature type="domain" description="Tc1-like transposase DDE" evidence="1">
    <location>
        <begin position="145"/>
        <end position="286"/>
    </location>
</feature>
<dbReference type="Gene3D" id="3.30.420.10">
    <property type="entry name" value="Ribonuclease H-like superfamily/Ribonuclease H"/>
    <property type="match status" value="1"/>
</dbReference>
<dbReference type="EMBL" id="JASPKY010000298">
    <property type="protein sequence ID" value="KAK9710085.1"/>
    <property type="molecule type" value="Genomic_DNA"/>
</dbReference>
<evidence type="ECO:0000313" key="4">
    <source>
        <dbReference type="Proteomes" id="UP001458880"/>
    </source>
</evidence>
<dbReference type="PANTHER" id="PTHR47326">
    <property type="entry name" value="TRANSPOSABLE ELEMENT TC3 TRANSPOSASE-LIKE PROTEIN"/>
    <property type="match status" value="1"/>
</dbReference>
<proteinExistence type="predicted"/>
<dbReference type="InterPro" id="IPR032135">
    <property type="entry name" value="DUF4817"/>
</dbReference>
<reference evidence="3 4" key="1">
    <citation type="journal article" date="2024" name="BMC Genomics">
        <title>De novo assembly and annotation of Popillia japonica's genome with initial clues to its potential as an invasive pest.</title>
        <authorList>
            <person name="Cucini C."/>
            <person name="Boschi S."/>
            <person name="Funari R."/>
            <person name="Cardaioli E."/>
            <person name="Iannotti N."/>
            <person name="Marturano G."/>
            <person name="Paoli F."/>
            <person name="Bruttini M."/>
            <person name="Carapelli A."/>
            <person name="Frati F."/>
            <person name="Nardi F."/>
        </authorList>
    </citation>
    <scope>NUCLEOTIDE SEQUENCE [LARGE SCALE GENOMIC DNA]</scope>
    <source>
        <strain evidence="3">DMR45628</strain>
    </source>
</reference>
<dbReference type="InterPro" id="IPR036397">
    <property type="entry name" value="RNaseH_sf"/>
</dbReference>
<dbReference type="AlphaFoldDB" id="A0AAW1JZC6"/>
<organism evidence="3 4">
    <name type="scientific">Popillia japonica</name>
    <name type="common">Japanese beetle</name>
    <dbReference type="NCBI Taxonomy" id="7064"/>
    <lineage>
        <taxon>Eukaryota</taxon>
        <taxon>Metazoa</taxon>
        <taxon>Ecdysozoa</taxon>
        <taxon>Arthropoda</taxon>
        <taxon>Hexapoda</taxon>
        <taxon>Insecta</taxon>
        <taxon>Pterygota</taxon>
        <taxon>Neoptera</taxon>
        <taxon>Endopterygota</taxon>
        <taxon>Coleoptera</taxon>
        <taxon>Polyphaga</taxon>
        <taxon>Scarabaeiformia</taxon>
        <taxon>Scarabaeidae</taxon>
        <taxon>Rutelinae</taxon>
        <taxon>Popillia</taxon>
    </lineage>
</organism>
<dbReference type="Proteomes" id="UP001458880">
    <property type="component" value="Unassembled WGS sequence"/>
</dbReference>
<evidence type="ECO:0000259" key="1">
    <source>
        <dbReference type="Pfam" id="PF13358"/>
    </source>
</evidence>
<dbReference type="InterPro" id="IPR038717">
    <property type="entry name" value="Tc1-like_DDE_dom"/>
</dbReference>
<comment type="caution">
    <text evidence="3">The sequence shown here is derived from an EMBL/GenBank/DDBJ whole genome shotgun (WGS) entry which is preliminary data.</text>
</comment>
<accession>A0AAW1JZC6</accession>
<dbReference type="Pfam" id="PF13358">
    <property type="entry name" value="DDE_3"/>
    <property type="match status" value="1"/>
</dbReference>
<evidence type="ECO:0000259" key="2">
    <source>
        <dbReference type="Pfam" id="PF16087"/>
    </source>
</evidence>
<keyword evidence="4" id="KW-1185">Reference proteome</keyword>
<sequence length="351" mass="40460">MAPYPTEVRVDLIKYYYRNGESFAATTRHLRTLFGRNNAPTENTIKRMGVKFEATASAADERSTVRERVPEIIERVREHFTAQPSTSTSRASQELEIPRTTLRRTLKQDLKMKPYKIQINQPLRPVDMEKEIIERIENGSMSLERVWWSDDSHFDVSGYVNKQNWRHWGTDNPHLTIVRPLNPRRLTVWCAISSAEIIGPVIVNGTVTLQKYCEMLNESFIPVAHGLNMVENAWFMQDGARPHRTEEVFNILEEHFGNRIIGLDAQQFTGGGITWPPYSPDLNPCDFYLRGSLKDTIYRDGIGTLDNLEMAIRQRIEAIPHTTLQAVCGEFEKRLRNVIAARGSHFENLIY</sequence>
<dbReference type="PANTHER" id="PTHR47326:SF1">
    <property type="entry name" value="HTH PSQ-TYPE DOMAIN-CONTAINING PROTEIN"/>
    <property type="match status" value="1"/>
</dbReference>